<evidence type="ECO:0000313" key="1">
    <source>
        <dbReference type="EMBL" id="CCI51323.1"/>
    </source>
</evidence>
<dbReference type="InterPro" id="IPR027417">
    <property type="entry name" value="P-loop_NTPase"/>
</dbReference>
<dbReference type="OrthoDB" id="3337229at2"/>
<sequence length="358" mass="38981">MTNPWAAWLRTNDRQSYVLADKVGWDAFVNSGPRDPLPSLSRDEMGALSDDALEDYNAARAVWHANPAAVRTTQVAAAYSVIDQVMAGNHRDGDRLRGAVVIDSEPALGKTTIATRYGRDFHRRIYRRYGPTTDTGSQRLPVVYVPLRSATTLKDLNKQILKFYRHPAGSRDTKADLVALVVDAVTTGETRLIIIDDLHFVDYSHRDGKAVANHLKGLANALPVTFMYTGVGLLGRRFFTEGTQGNPKSVEVAQMGRRTTRCAVAPFTLSTDAGFRAWVDLLAALQSQLLLADAPPDVLTRHARELFRRTQGRIGSLTGLLEHACHVAVATGIEDITADVLSMSVADNASETSAAAVG</sequence>
<gene>
    <name evidence="1" type="ORF">BN13_10061</name>
</gene>
<proteinExistence type="predicted"/>
<dbReference type="Pfam" id="PF05621">
    <property type="entry name" value="TniB"/>
    <property type="match status" value="1"/>
</dbReference>
<reference evidence="1 2" key="1">
    <citation type="journal article" date="2013" name="ISME J.">
        <title>A metabolic model for members of the genus Tetrasphaera involved in enhanced biological phosphorus removal.</title>
        <authorList>
            <person name="Kristiansen R."/>
            <person name="Nguyen H.T.T."/>
            <person name="Saunders A.M."/>
            <person name="Nielsen J.L."/>
            <person name="Wimmer R."/>
            <person name="Le V.Q."/>
            <person name="McIlroy S.J."/>
            <person name="Petrovski S."/>
            <person name="Seviour R.J."/>
            <person name="Calteau A."/>
            <person name="Nielsen K.L."/>
            <person name="Nielsen P.H."/>
        </authorList>
    </citation>
    <scope>NUCLEOTIDE SEQUENCE [LARGE SCALE GENOMIC DNA]</scope>
    <source>
        <strain evidence="1 2">Ben 74</strain>
    </source>
</reference>
<dbReference type="SUPFAM" id="SSF52540">
    <property type="entry name" value="P-loop containing nucleoside triphosphate hydrolases"/>
    <property type="match status" value="1"/>
</dbReference>
<dbReference type="RefSeq" id="WP_048543492.1">
    <property type="nucleotide sequence ID" value="NZ_HF571038.1"/>
</dbReference>
<dbReference type="InterPro" id="IPR008868">
    <property type="entry name" value="TniB"/>
</dbReference>
<organism evidence="1 2">
    <name type="scientific">Nostocoides jenkinsii Ben 74</name>
    <dbReference type="NCBI Taxonomy" id="1193518"/>
    <lineage>
        <taxon>Bacteria</taxon>
        <taxon>Bacillati</taxon>
        <taxon>Actinomycetota</taxon>
        <taxon>Actinomycetes</taxon>
        <taxon>Micrococcales</taxon>
        <taxon>Intrasporangiaceae</taxon>
        <taxon>Nostocoides</taxon>
    </lineage>
</organism>
<dbReference type="AlphaFoldDB" id="A0A077M9B1"/>
<accession>A0A077M9B1</accession>
<dbReference type="EMBL" id="CAJC01000001">
    <property type="protein sequence ID" value="CCI51323.1"/>
    <property type="molecule type" value="Genomic_DNA"/>
</dbReference>
<evidence type="ECO:0000313" key="2">
    <source>
        <dbReference type="Proteomes" id="UP000035720"/>
    </source>
</evidence>
<name>A0A077M9B1_9MICO</name>
<dbReference type="STRING" id="1193518.BN13_10061"/>
<dbReference type="Proteomes" id="UP000035720">
    <property type="component" value="Unassembled WGS sequence"/>
</dbReference>
<protein>
    <submittedName>
        <fullName evidence="1">Putative ATP/GTP-binding protein</fullName>
    </submittedName>
</protein>
<comment type="caution">
    <text evidence="1">The sequence shown here is derived from an EMBL/GenBank/DDBJ whole genome shotgun (WGS) entry which is preliminary data.</text>
</comment>
<keyword evidence="2" id="KW-1185">Reference proteome</keyword>